<comment type="caution">
    <text evidence="1">The sequence shown here is derived from an EMBL/GenBank/DDBJ whole genome shotgun (WGS) entry which is preliminary data.</text>
</comment>
<accession>A0A9D1MC43</accession>
<gene>
    <name evidence="1" type="ORF">IAA61_06715</name>
</gene>
<dbReference type="EMBL" id="DVNB01000071">
    <property type="protein sequence ID" value="HIU57489.1"/>
    <property type="molecule type" value="Genomic_DNA"/>
</dbReference>
<organism evidence="1 2">
    <name type="scientific">Candidatus Ornithomonoglobus merdipullorum</name>
    <dbReference type="NCBI Taxonomy" id="2840895"/>
    <lineage>
        <taxon>Bacteria</taxon>
        <taxon>Bacillati</taxon>
        <taxon>Bacillota</taxon>
        <taxon>Clostridia</taxon>
        <taxon>Candidatus Ornithomonoglobus</taxon>
    </lineage>
</organism>
<dbReference type="Gene3D" id="3.40.50.300">
    <property type="entry name" value="P-loop containing nucleotide triphosphate hydrolases"/>
    <property type="match status" value="1"/>
</dbReference>
<dbReference type="AlphaFoldDB" id="A0A9D1MC43"/>
<reference evidence="1" key="1">
    <citation type="submission" date="2020-10" db="EMBL/GenBank/DDBJ databases">
        <authorList>
            <person name="Gilroy R."/>
        </authorList>
    </citation>
    <scope>NUCLEOTIDE SEQUENCE</scope>
    <source>
        <strain evidence="1">USAMLcec3-3695</strain>
    </source>
</reference>
<dbReference type="Proteomes" id="UP000824109">
    <property type="component" value="Unassembled WGS sequence"/>
</dbReference>
<name>A0A9D1MC43_9FIRM</name>
<dbReference type="Gene3D" id="3.30.420.280">
    <property type="match status" value="1"/>
</dbReference>
<dbReference type="InterPro" id="IPR027417">
    <property type="entry name" value="P-loop_NTPase"/>
</dbReference>
<proteinExistence type="predicted"/>
<evidence type="ECO:0000313" key="1">
    <source>
        <dbReference type="EMBL" id="HIU57489.1"/>
    </source>
</evidence>
<protein>
    <submittedName>
        <fullName evidence="1">Terminase-like family protein</fullName>
    </submittedName>
</protein>
<reference evidence="1" key="2">
    <citation type="journal article" date="2021" name="PeerJ">
        <title>Extensive microbial diversity within the chicken gut microbiome revealed by metagenomics and culture.</title>
        <authorList>
            <person name="Gilroy R."/>
            <person name="Ravi A."/>
            <person name="Getino M."/>
            <person name="Pursley I."/>
            <person name="Horton D.L."/>
            <person name="Alikhan N.F."/>
            <person name="Baker D."/>
            <person name="Gharbi K."/>
            <person name="Hall N."/>
            <person name="Watson M."/>
            <person name="Adriaenssens E.M."/>
            <person name="Foster-Nyarko E."/>
            <person name="Jarju S."/>
            <person name="Secka A."/>
            <person name="Antonio M."/>
            <person name="Oren A."/>
            <person name="Chaudhuri R.R."/>
            <person name="La Ragione R."/>
            <person name="Hildebrand F."/>
            <person name="Pallen M.J."/>
        </authorList>
    </citation>
    <scope>NUCLEOTIDE SEQUENCE</scope>
    <source>
        <strain evidence="1">USAMLcec3-3695</strain>
    </source>
</reference>
<dbReference type="Pfam" id="PF03237">
    <property type="entry name" value="Terminase_6N"/>
    <property type="match status" value="1"/>
</dbReference>
<sequence>MMQNIIWKPQPKQAEFMARGEYEALYGGAAGGGKSDAIVAEALRQVDNPNYRAIIFRKTYPQCRELIIKSIRIYKSAFPRAEYNGSEHFWQFPSGAKIYFGSMPNSTSYLSYQGLSYSYIAFDELTHFTQEEYEYLISRNRADGEGLRVYIRATANPGGIGHGWVKERFITASKPGVPYTVKAEITDAGGSRRTVERTRIFIPSSVFDNAALMKNDPGYIANLATLPEAKKKALLYGDWNSYEGQVFTEFRDDPNGYESRIGTHVIAPFRIPRSWRRYRAFDFGYSRPFAVQWWAVDYDGRAYLYRQLYGCTDTPNTGLRLEPREIARKIREIEDELEEGNTITGIADPAIWDESRGRDGTIITMFEDEGIYFEKGRHDRLSGKMQCHYRFAFDDEGRPMAYIFNTCRPFLRTVPALVYDEANCEDVDTRCEDHDYDAMRYFFMANPIAPRRKIKKTPHLWSPLDT</sequence>
<evidence type="ECO:0000313" key="2">
    <source>
        <dbReference type="Proteomes" id="UP000824109"/>
    </source>
</evidence>